<dbReference type="Gene3D" id="2.40.170.20">
    <property type="entry name" value="TonB-dependent receptor, beta-barrel domain"/>
    <property type="match status" value="1"/>
</dbReference>
<evidence type="ECO:0000256" key="2">
    <source>
        <dbReference type="ARBA" id="ARBA00022448"/>
    </source>
</evidence>
<evidence type="ECO:0000259" key="15">
    <source>
        <dbReference type="SMART" id="SM00965"/>
    </source>
</evidence>
<dbReference type="SUPFAM" id="SSF56935">
    <property type="entry name" value="Porins"/>
    <property type="match status" value="1"/>
</dbReference>
<evidence type="ECO:0000256" key="3">
    <source>
        <dbReference type="ARBA" id="ARBA00022452"/>
    </source>
</evidence>
<dbReference type="RefSeq" id="WP_244501460.1">
    <property type="nucleotide sequence ID" value="NZ_FOCF01000003.1"/>
</dbReference>
<evidence type="ECO:0000256" key="6">
    <source>
        <dbReference type="ARBA" id="ARBA00023004"/>
    </source>
</evidence>
<evidence type="ECO:0000313" key="16">
    <source>
        <dbReference type="EMBL" id="SEM97004.1"/>
    </source>
</evidence>
<dbReference type="InterPro" id="IPR000531">
    <property type="entry name" value="Beta-barrel_TonB"/>
</dbReference>
<evidence type="ECO:0000256" key="13">
    <source>
        <dbReference type="SAM" id="MobiDB-lite"/>
    </source>
</evidence>
<keyword evidence="7" id="KW-0406">Ion transport</keyword>
<keyword evidence="3 11" id="KW-1134">Transmembrane beta strand</keyword>
<keyword evidence="10 11" id="KW-0998">Cell outer membrane</keyword>
<dbReference type="GO" id="GO:0009279">
    <property type="term" value="C:cell outer membrane"/>
    <property type="evidence" value="ECO:0007669"/>
    <property type="project" value="UniProtKB-SubCell"/>
</dbReference>
<keyword evidence="2 11" id="KW-0813">Transport</keyword>
<comment type="subcellular location">
    <subcellularLocation>
        <location evidence="1 11">Cell outer membrane</location>
        <topology evidence="1 11">Multi-pass membrane protein</topology>
    </subcellularLocation>
</comment>
<dbReference type="AlphaFoldDB" id="A0A1H8CRD6"/>
<comment type="similarity">
    <text evidence="11 12">Belongs to the TonB-dependent receptor family.</text>
</comment>
<dbReference type="PANTHER" id="PTHR32552">
    <property type="entry name" value="FERRICHROME IRON RECEPTOR-RELATED"/>
    <property type="match status" value="1"/>
</dbReference>
<accession>A0A1H8CRD6</accession>
<evidence type="ECO:0000313" key="17">
    <source>
        <dbReference type="Proteomes" id="UP000199206"/>
    </source>
</evidence>
<dbReference type="STRING" id="1166340.SAMN05192583_1705"/>
<dbReference type="InterPro" id="IPR039426">
    <property type="entry name" value="TonB-dep_rcpt-like"/>
</dbReference>
<dbReference type="InterPro" id="IPR012910">
    <property type="entry name" value="Plug_dom"/>
</dbReference>
<dbReference type="InterPro" id="IPR011662">
    <property type="entry name" value="Secretin/TonB_short_N"/>
</dbReference>
<dbReference type="PROSITE" id="PS52016">
    <property type="entry name" value="TONB_DEPENDENT_REC_3"/>
    <property type="match status" value="1"/>
</dbReference>
<evidence type="ECO:0000256" key="5">
    <source>
        <dbReference type="ARBA" id="ARBA00022692"/>
    </source>
</evidence>
<dbReference type="EMBL" id="FOCF01000003">
    <property type="protein sequence ID" value="SEM97004.1"/>
    <property type="molecule type" value="Genomic_DNA"/>
</dbReference>
<keyword evidence="6" id="KW-0408">Iron</keyword>
<dbReference type="Pfam" id="PF07715">
    <property type="entry name" value="Plug"/>
    <property type="match status" value="1"/>
</dbReference>
<proteinExistence type="inferred from homology"/>
<keyword evidence="4" id="KW-0410">Iron transport</keyword>
<evidence type="ECO:0000256" key="7">
    <source>
        <dbReference type="ARBA" id="ARBA00023065"/>
    </source>
</evidence>
<evidence type="ECO:0000256" key="10">
    <source>
        <dbReference type="ARBA" id="ARBA00023237"/>
    </source>
</evidence>
<keyword evidence="5 11" id="KW-0812">Transmembrane</keyword>
<dbReference type="PANTHER" id="PTHR32552:SF81">
    <property type="entry name" value="TONB-DEPENDENT OUTER MEMBRANE RECEPTOR"/>
    <property type="match status" value="1"/>
</dbReference>
<keyword evidence="17" id="KW-1185">Reference proteome</keyword>
<keyword evidence="14" id="KW-0732">Signal</keyword>
<dbReference type="Proteomes" id="UP000199206">
    <property type="component" value="Unassembled WGS sequence"/>
</dbReference>
<keyword evidence="8 12" id="KW-0798">TonB box</keyword>
<dbReference type="SMART" id="SM00965">
    <property type="entry name" value="STN"/>
    <property type="match status" value="1"/>
</dbReference>
<evidence type="ECO:0000256" key="9">
    <source>
        <dbReference type="ARBA" id="ARBA00023136"/>
    </source>
</evidence>
<dbReference type="Gene3D" id="3.55.50.30">
    <property type="match status" value="1"/>
</dbReference>
<feature type="signal peptide" evidence="14">
    <location>
        <begin position="1"/>
        <end position="23"/>
    </location>
</feature>
<feature type="compositionally biased region" description="Low complexity" evidence="13">
    <location>
        <begin position="136"/>
        <end position="145"/>
    </location>
</feature>
<dbReference type="InterPro" id="IPR036942">
    <property type="entry name" value="Beta-barrel_TonB_sf"/>
</dbReference>
<sequence>MSDRTLLLVGAAMAALATAPVAAQPVGSQPPVAMRIYAIAPGAMKSALDAWARQSRRQIMYRSEDLVGVKTGGVAGRLQDLDALNAILIGSGLVMHRDASGAIAITRGGAHPFPVTAMRSVTTTQLPGAPAAQQTPSDPSASDDSAAIGDIVVTARRTEERAQRVPVSLTAFTQEMIREKGISTATDLQNFTPSLTVLGDVRRNQQTYTIRGLGGGGGAGTGSGPGVVGYFAEVPSSASGPGNFFDLASLQVLKGPQGTLFGRNSTGGAVLLEPARPKMNMVEGYVQGTLGNLRRRSGEGAINIPLIDDVLAVRVAGQFDKRDGYVRDAVTGRDYLNRNAYSLRLGVQFNPTDTISSYTALNYIDVDEHGGGSVLLAVRPGSTYAALLQPLLAQQQAWGVRKIALSTPTFEKAKSLLVLNNTEWRPTDTLTIKNIVSYARTRSNAATDRDSTVLPIADLLGAFPGSYNDNLRTVTEELQLRYDDGTFRLQGGGFYLDQKSPQPLTFVTRNPLQAGGILGGGPIVIPARIQPLLGIDGPLLPAISVQPDASVRGRSKALYAQAQYKIVPTLTATAGFRWSWDSFGGDISSYQDAASYQVFNRLAALGLIKPLQAAQAIALNANLCVYDAFLAVAAGALPSRYYPNCTKPSFAGKSDGPTWQLGLDWQADPTTLVYAVSRRGYKSGANNPIVTLFLGNDYPLAAVKPERVTDAEIGIKRDWDVGGVKVRTNAAAFYTWFNNIQVIQRAAIAGSDILANAQKARVVGAEFEGVIQPSKWLTVSGTYSFNDAKYTDYTTIPIPAIPAALNTPAQPARNLVGTPFTFVAKHKFSLDGRVGLPIPEREGDLGLRATYSWQSRQLVAADPQPFDSIAPYGLLNLRLEWKDVRGAPLDLAIYGTNVLDKEYRITANTGYNNSGFSNSIYGEPAQYGLELRYRF</sequence>
<feature type="region of interest" description="Disordered" evidence="13">
    <location>
        <begin position="126"/>
        <end position="145"/>
    </location>
</feature>
<organism evidence="16 17">
    <name type="scientific">Sphingomonas gellani</name>
    <dbReference type="NCBI Taxonomy" id="1166340"/>
    <lineage>
        <taxon>Bacteria</taxon>
        <taxon>Pseudomonadati</taxon>
        <taxon>Pseudomonadota</taxon>
        <taxon>Alphaproteobacteria</taxon>
        <taxon>Sphingomonadales</taxon>
        <taxon>Sphingomonadaceae</taxon>
        <taxon>Sphingomonas</taxon>
    </lineage>
</organism>
<evidence type="ECO:0000256" key="12">
    <source>
        <dbReference type="RuleBase" id="RU003357"/>
    </source>
</evidence>
<evidence type="ECO:0000256" key="14">
    <source>
        <dbReference type="SAM" id="SignalP"/>
    </source>
</evidence>
<reference evidence="17" key="1">
    <citation type="submission" date="2016-10" db="EMBL/GenBank/DDBJ databases">
        <authorList>
            <person name="Varghese N."/>
            <person name="Submissions S."/>
        </authorList>
    </citation>
    <scope>NUCLEOTIDE SEQUENCE [LARGE SCALE GENOMIC DNA]</scope>
    <source>
        <strain evidence="17">S6-262</strain>
    </source>
</reference>
<feature type="domain" description="Secretin/TonB short N-terminal" evidence="15">
    <location>
        <begin position="57"/>
        <end position="108"/>
    </location>
</feature>
<dbReference type="Pfam" id="PF00593">
    <property type="entry name" value="TonB_dep_Rec_b-barrel"/>
    <property type="match status" value="1"/>
</dbReference>
<dbReference type="GO" id="GO:0006826">
    <property type="term" value="P:iron ion transport"/>
    <property type="evidence" value="ECO:0007669"/>
    <property type="project" value="UniProtKB-KW"/>
</dbReference>
<name>A0A1H8CRD6_9SPHN</name>
<protein>
    <submittedName>
        <fullName evidence="16">Iron complex outermembrane recepter protein</fullName>
    </submittedName>
</protein>
<keyword evidence="9 11" id="KW-0472">Membrane</keyword>
<evidence type="ECO:0000256" key="8">
    <source>
        <dbReference type="ARBA" id="ARBA00023077"/>
    </source>
</evidence>
<feature type="chain" id="PRO_5011485920" evidence="14">
    <location>
        <begin position="24"/>
        <end position="935"/>
    </location>
</feature>
<evidence type="ECO:0000256" key="1">
    <source>
        <dbReference type="ARBA" id="ARBA00004571"/>
    </source>
</evidence>
<gene>
    <name evidence="16" type="ORF">SAMN05192583_1705</name>
</gene>
<evidence type="ECO:0000256" key="4">
    <source>
        <dbReference type="ARBA" id="ARBA00022496"/>
    </source>
</evidence>
<evidence type="ECO:0000256" key="11">
    <source>
        <dbReference type="PROSITE-ProRule" id="PRU01360"/>
    </source>
</evidence>